<dbReference type="PaxDb" id="4081-Solyc02g086410.1.1"/>
<evidence type="ECO:0000313" key="2">
    <source>
        <dbReference type="Proteomes" id="UP000004994"/>
    </source>
</evidence>
<organism evidence="1">
    <name type="scientific">Solanum lycopersicum</name>
    <name type="common">Tomato</name>
    <name type="synonym">Lycopersicon esculentum</name>
    <dbReference type="NCBI Taxonomy" id="4081"/>
    <lineage>
        <taxon>Eukaryota</taxon>
        <taxon>Viridiplantae</taxon>
        <taxon>Streptophyta</taxon>
        <taxon>Embryophyta</taxon>
        <taxon>Tracheophyta</taxon>
        <taxon>Spermatophyta</taxon>
        <taxon>Magnoliopsida</taxon>
        <taxon>eudicotyledons</taxon>
        <taxon>Gunneridae</taxon>
        <taxon>Pentapetalae</taxon>
        <taxon>asterids</taxon>
        <taxon>lamiids</taxon>
        <taxon>Solanales</taxon>
        <taxon>Solanaceae</taxon>
        <taxon>Solanoideae</taxon>
        <taxon>Solaneae</taxon>
        <taxon>Solanum</taxon>
        <taxon>Solanum subgen. Lycopersicon</taxon>
    </lineage>
</organism>
<proteinExistence type="predicted"/>
<accession>A0A3Q7FA54</accession>
<dbReference type="Gramene" id="Solyc02g086404.1.1">
    <property type="protein sequence ID" value="Solyc02g086404.1.1"/>
    <property type="gene ID" value="Solyc02g086404.1"/>
</dbReference>
<protein>
    <submittedName>
        <fullName evidence="1">Uncharacterized protein</fullName>
    </submittedName>
</protein>
<dbReference type="InParanoid" id="A0A3Q7FA54"/>
<keyword evidence="2" id="KW-1185">Reference proteome</keyword>
<reference evidence="1" key="2">
    <citation type="submission" date="2019-01" db="UniProtKB">
        <authorList>
            <consortium name="EnsemblPlants"/>
        </authorList>
    </citation>
    <scope>IDENTIFICATION</scope>
    <source>
        <strain evidence="1">cv. Heinz 1706</strain>
    </source>
</reference>
<name>A0A3Q7FA54_SOLLC</name>
<reference evidence="1" key="1">
    <citation type="journal article" date="2012" name="Nature">
        <title>The tomato genome sequence provides insights into fleshy fruit evolution.</title>
        <authorList>
            <consortium name="Tomato Genome Consortium"/>
        </authorList>
    </citation>
    <scope>NUCLEOTIDE SEQUENCE [LARGE SCALE GENOMIC DNA]</scope>
    <source>
        <strain evidence="1">cv. Heinz 1706</strain>
    </source>
</reference>
<evidence type="ECO:0000313" key="1">
    <source>
        <dbReference type="EnsemblPlants" id="Solyc02g086404.1.1"/>
    </source>
</evidence>
<dbReference type="EnsemblPlants" id="Solyc02g086404.1.1">
    <property type="protein sequence ID" value="Solyc02g086404.1.1"/>
    <property type="gene ID" value="Solyc02g086404.1"/>
</dbReference>
<dbReference type="Proteomes" id="UP000004994">
    <property type="component" value="Chromosome 2"/>
</dbReference>
<dbReference type="AlphaFoldDB" id="A0A3Q7FA54"/>
<sequence>MLPFRCYACFPGKLWLERRGSETLSKIVTKTHGIERVDGDLDKWIDTGSRETRAVRGLHHSVETIWSELPWQSHHLLLKLMGIQMDIVRFQDDKRLFLGIDDCRQDVGRIGLAFSEIVFAKNFPCASRVSFKIVNIESEDDILCTCASPSLMLLLSSGVWHSSEFP</sequence>